<dbReference type="SMART" id="SM00220">
    <property type="entry name" value="S_TKc"/>
    <property type="match status" value="1"/>
</dbReference>
<feature type="binding site" evidence="5">
    <location>
        <position position="40"/>
    </location>
    <ligand>
        <name>ATP</name>
        <dbReference type="ChEBI" id="CHEBI:30616"/>
    </ligand>
</feature>
<evidence type="ECO:0000256" key="4">
    <source>
        <dbReference type="ARBA" id="ARBA00022840"/>
    </source>
</evidence>
<evidence type="ECO:0000256" key="6">
    <source>
        <dbReference type="SAM" id="MobiDB-lite"/>
    </source>
</evidence>
<proteinExistence type="predicted"/>
<dbReference type="PROSITE" id="PS50011">
    <property type="entry name" value="PROTEIN_KINASE_DOM"/>
    <property type="match status" value="1"/>
</dbReference>
<keyword evidence="4 5" id="KW-0067">ATP-binding</keyword>
<organism evidence="8 9">
    <name type="scientific">Streptomyces tubbatahanensis</name>
    <dbReference type="NCBI Taxonomy" id="2923272"/>
    <lineage>
        <taxon>Bacteria</taxon>
        <taxon>Bacillati</taxon>
        <taxon>Actinomycetota</taxon>
        <taxon>Actinomycetes</taxon>
        <taxon>Kitasatosporales</taxon>
        <taxon>Streptomycetaceae</taxon>
        <taxon>Streptomyces</taxon>
    </lineage>
</organism>
<dbReference type="InterPro" id="IPR011009">
    <property type="entry name" value="Kinase-like_dom_sf"/>
</dbReference>
<reference evidence="8 9" key="1">
    <citation type="journal article" date="2023" name="Microbiol. Spectr.">
        <title>Synergy between Genome Mining, Metabolomics, and Bioinformatics Uncovers Antibacterial Chlorinated Carbazole Alkaloids and Their Biosynthetic Gene Cluster from Streptomyces tubbatahanensis sp. nov., a Novel Actinomycete Isolated from Sulu Sea, Philippines.</title>
        <authorList>
            <person name="Tenebro C.P."/>
            <person name="Trono D.J.V.L."/>
            <person name="Balida L.A.P."/>
            <person name="Bayog L.K.A."/>
            <person name="Bruna J.R."/>
            <person name="Sabido E.M."/>
            <person name="Caspe D.P.C."/>
            <person name="de Los Santos E.L.C."/>
            <person name="Saludes J.P."/>
            <person name="Dalisay D.S."/>
        </authorList>
    </citation>
    <scope>NUCLEOTIDE SEQUENCE [LARGE SCALE GENOMIC DNA]</scope>
    <source>
        <strain evidence="8 9">DSD3025</strain>
    </source>
</reference>
<evidence type="ECO:0000313" key="8">
    <source>
        <dbReference type="EMBL" id="UNS97325.1"/>
    </source>
</evidence>
<dbReference type="SUPFAM" id="SSF56112">
    <property type="entry name" value="Protein kinase-like (PK-like)"/>
    <property type="match status" value="1"/>
</dbReference>
<dbReference type="PANTHER" id="PTHR43289:SF34">
    <property type="entry name" value="SERINE_THREONINE-PROTEIN KINASE YBDM-RELATED"/>
    <property type="match status" value="1"/>
</dbReference>
<dbReference type="InterPro" id="IPR000719">
    <property type="entry name" value="Prot_kinase_dom"/>
</dbReference>
<evidence type="ECO:0000256" key="2">
    <source>
        <dbReference type="ARBA" id="ARBA00022741"/>
    </source>
</evidence>
<protein>
    <submittedName>
        <fullName evidence="8">Protein kinase</fullName>
    </submittedName>
</protein>
<feature type="region of interest" description="Disordered" evidence="6">
    <location>
        <begin position="281"/>
        <end position="340"/>
    </location>
</feature>
<keyword evidence="2 5" id="KW-0547">Nucleotide-binding</keyword>
<feature type="domain" description="Protein kinase" evidence="7">
    <location>
        <begin position="11"/>
        <end position="271"/>
    </location>
</feature>
<dbReference type="PROSITE" id="PS00108">
    <property type="entry name" value="PROTEIN_KINASE_ST"/>
    <property type="match status" value="1"/>
</dbReference>
<dbReference type="CDD" id="cd14014">
    <property type="entry name" value="STKc_PknB_like"/>
    <property type="match status" value="1"/>
</dbReference>
<gene>
    <name evidence="8" type="ORF">MMF93_13030</name>
</gene>
<evidence type="ECO:0000256" key="1">
    <source>
        <dbReference type="ARBA" id="ARBA00022679"/>
    </source>
</evidence>
<dbReference type="RefSeq" id="WP_242751470.1">
    <property type="nucleotide sequence ID" value="NZ_CP093846.1"/>
</dbReference>
<evidence type="ECO:0000256" key="5">
    <source>
        <dbReference type="PROSITE-ProRule" id="PRU10141"/>
    </source>
</evidence>
<sequence length="561" mass="61285">MDSGTVIAGRYALVERLGRGGMGEVWAARDTELHRDVAVKLLHPDDNAMPELLNRFEREAVAAAQINHRHIVTLYDRGTHDDTRFLVMEYVEGTSLAEHLRTHSPLPHDRALEIAEQVCAALVAAHAAHVVHYDIKPSNVMLTLDGSVKVVDFGIAGFIHTHTFTVAPTTLLSPVGTAQYGAPEQFLDQRGDARSDLYALGSVLFVLLTGQPPFGDGSPLSVIRRKLDEDPRRVTELRPDVPAPVADLLAGLLHRDPALRPATAAAVHQRLTRLRRNLDAGETDAAGSEAETEPVQPPTVPRTAVATAPTPEPGSAVTRETRTATDEPEGTPPARRGPLGSRGAQLGMIALLCLGMVAGIGYFTGVLGHDQGQEDEPDAKATEAVERYLRMPDLCDYLRRNDMHGRTELGASDLIDYANTSKEANCGWKNADGSTYEFHLTISAELLSTKEDAANDMAKLQLGRSEYGPMTTSRVGVYDRVADEEIQTIWDEKTENGKKKSSTSVNFRRDNLRVTVHWSASVPDHQDGQSEETTSYAHQTAARLDGFLEDEPQNKEKPIWG</sequence>
<evidence type="ECO:0000313" key="9">
    <source>
        <dbReference type="Proteomes" id="UP001202244"/>
    </source>
</evidence>
<dbReference type="Proteomes" id="UP001202244">
    <property type="component" value="Chromosome"/>
</dbReference>
<dbReference type="Gene3D" id="3.30.200.20">
    <property type="entry name" value="Phosphorylase Kinase, domain 1"/>
    <property type="match status" value="1"/>
</dbReference>
<dbReference type="Gene3D" id="1.10.510.10">
    <property type="entry name" value="Transferase(Phosphotransferase) domain 1"/>
    <property type="match status" value="1"/>
</dbReference>
<evidence type="ECO:0000259" key="7">
    <source>
        <dbReference type="PROSITE" id="PS50011"/>
    </source>
</evidence>
<dbReference type="PANTHER" id="PTHR43289">
    <property type="entry name" value="MITOGEN-ACTIVATED PROTEIN KINASE KINASE KINASE 20-RELATED"/>
    <property type="match status" value="1"/>
</dbReference>
<dbReference type="InterPro" id="IPR008271">
    <property type="entry name" value="Ser/Thr_kinase_AS"/>
</dbReference>
<keyword evidence="9" id="KW-1185">Reference proteome</keyword>
<dbReference type="GO" id="GO:0016301">
    <property type="term" value="F:kinase activity"/>
    <property type="evidence" value="ECO:0007669"/>
    <property type="project" value="UniProtKB-KW"/>
</dbReference>
<dbReference type="InterPro" id="IPR017441">
    <property type="entry name" value="Protein_kinase_ATP_BS"/>
</dbReference>
<evidence type="ECO:0000256" key="3">
    <source>
        <dbReference type="ARBA" id="ARBA00022777"/>
    </source>
</evidence>
<name>A0ABY3XSF1_9ACTN</name>
<dbReference type="Pfam" id="PF00069">
    <property type="entry name" value="Pkinase"/>
    <property type="match status" value="1"/>
</dbReference>
<keyword evidence="1" id="KW-0808">Transferase</keyword>
<accession>A0ABY3XSF1</accession>
<keyword evidence="3 8" id="KW-0418">Kinase</keyword>
<dbReference type="EMBL" id="CP093846">
    <property type="protein sequence ID" value="UNS97325.1"/>
    <property type="molecule type" value="Genomic_DNA"/>
</dbReference>
<dbReference type="PROSITE" id="PS00107">
    <property type="entry name" value="PROTEIN_KINASE_ATP"/>
    <property type="match status" value="1"/>
</dbReference>